<keyword evidence="2" id="KW-1185">Reference proteome</keyword>
<dbReference type="AlphaFoldDB" id="A0A222P4B7"/>
<evidence type="ECO:0000313" key="1">
    <source>
        <dbReference type="EMBL" id="ASQ46663.1"/>
    </source>
</evidence>
<dbReference type="EMBL" id="CP016397">
    <property type="protein sequence ID" value="ASQ46663.1"/>
    <property type="molecule type" value="Genomic_DNA"/>
</dbReference>
<dbReference type="RefSeq" id="WP_094091500.1">
    <property type="nucleotide sequence ID" value="NZ_CP016397.1"/>
</dbReference>
<accession>A0A222P4B7</accession>
<organism evidence="1 2">
    <name type="scientific">Legionella clemsonensis</name>
    <dbReference type="NCBI Taxonomy" id="1867846"/>
    <lineage>
        <taxon>Bacteria</taxon>
        <taxon>Pseudomonadati</taxon>
        <taxon>Pseudomonadota</taxon>
        <taxon>Gammaproteobacteria</taxon>
        <taxon>Legionellales</taxon>
        <taxon>Legionellaceae</taxon>
        <taxon>Legionella</taxon>
    </lineage>
</organism>
<gene>
    <name evidence="1" type="ORF">clem_10585</name>
</gene>
<dbReference type="Proteomes" id="UP000201728">
    <property type="component" value="Chromosome"/>
</dbReference>
<name>A0A222P4B7_9GAMM</name>
<proteinExistence type="predicted"/>
<reference evidence="2" key="1">
    <citation type="submission" date="2016-07" db="EMBL/GenBank/DDBJ databases">
        <authorList>
            <person name="Florea S."/>
            <person name="Webb J.S."/>
            <person name="Jaromczyk J."/>
            <person name="Schardl C.L."/>
        </authorList>
    </citation>
    <scope>NUCLEOTIDE SEQUENCE [LARGE SCALE GENOMIC DNA]</scope>
    <source>
        <strain evidence="2">CDC-D5610</strain>
    </source>
</reference>
<protein>
    <submittedName>
        <fullName evidence="1">Uncharacterized protein</fullName>
    </submittedName>
</protein>
<sequence>MNFKEQFEHRYNAYWNNVIVSAYREVKACRQSPSSVFFANEATPVNGVIKYCDGVLTLITNLSRQLPFFDDQEYALNYLQQTKDAAVADLNKFQTYVTNSFALNKIKQTMVVLDSLAQKEQVRTEMDTTLVASGVITDIEMMSESSFSFEPLKDEWESMMRQFDQTYTLENVFAYPNARHEVHDQEMLVEIGRFVNS</sequence>
<dbReference type="KEGG" id="lcd:clem_10585"/>
<dbReference type="OrthoDB" id="5646854at2"/>
<evidence type="ECO:0000313" key="2">
    <source>
        <dbReference type="Proteomes" id="UP000201728"/>
    </source>
</evidence>